<gene>
    <name evidence="1" type="ORF">A0127_09165</name>
</gene>
<dbReference type="PANTHER" id="PTHR11203">
    <property type="entry name" value="CLEAVAGE AND POLYADENYLATION SPECIFICITY FACTOR FAMILY MEMBER"/>
    <property type="match status" value="1"/>
</dbReference>
<dbReference type="Proteomes" id="UP000073604">
    <property type="component" value="Chromosome"/>
</dbReference>
<dbReference type="InterPro" id="IPR036866">
    <property type="entry name" value="RibonucZ/Hydroxyglut_hydro"/>
</dbReference>
<proteinExistence type="predicted"/>
<accession>A0A142CX17</accession>
<evidence type="ECO:0000313" key="1">
    <source>
        <dbReference type="EMBL" id="AMQ19319.1"/>
    </source>
</evidence>
<dbReference type="GeneID" id="27140715"/>
<dbReference type="SUPFAM" id="SSF56281">
    <property type="entry name" value="Metallo-hydrolase/oxidoreductase"/>
    <property type="match status" value="1"/>
</dbReference>
<dbReference type="Gene3D" id="3.60.15.10">
    <property type="entry name" value="Ribonuclease Z/Hydroxyacylglutathione hydrolase-like"/>
    <property type="match status" value="1"/>
</dbReference>
<protein>
    <submittedName>
        <fullName evidence="1">mRNA 3'-end processing factor</fullName>
    </submittedName>
</protein>
<dbReference type="PANTHER" id="PTHR11203:SF37">
    <property type="entry name" value="INTEGRATOR COMPLEX SUBUNIT 11"/>
    <property type="match status" value="1"/>
</dbReference>
<dbReference type="AlphaFoldDB" id="A0A142CX17"/>
<reference evidence="2" key="1">
    <citation type="submission" date="2016-03" db="EMBL/GenBank/DDBJ databases">
        <authorList>
            <person name="Oger P.M."/>
        </authorList>
    </citation>
    <scope>NUCLEOTIDE SEQUENCE [LARGE SCALE GENOMIC DNA]</scope>
    <source>
        <strain evidence="2">OG-1</strain>
    </source>
</reference>
<sequence length="288" mass="32614">MILRNIGLDSSTRFAFQSHAHTDHFVSGEVIFATKATKYLSHLRKGGFYRVVKFGKTFYIGDFKAKLYPAGHMLGSAGIKLWLENGTLFYTGDTKWFKLRTAEKSRFPRADVLIIEATFGVPSFTFPSPREAEKKLVAFVEEALDRGKRPTLYVNQMGKAQEVMKILDVHGITVRPSREMLKVARVYSKFGVKFGNITHEGDVVLRSHRSPKVENSPSLWELTVSGFGGLKLSNHADFWELMKIIEKVKPERVFTVYGFSREFARILTGLGYEAHPIDKDSDIDGLLL</sequence>
<dbReference type="OrthoDB" id="40950at2157"/>
<dbReference type="InterPro" id="IPR050698">
    <property type="entry name" value="MBL"/>
</dbReference>
<dbReference type="KEGG" id="tpep:A0127_09165"/>
<dbReference type="STRING" id="53952.A0127_09165"/>
<keyword evidence="2" id="KW-1185">Reference proteome</keyword>
<organism evidence="1 2">
    <name type="scientific">Thermococcus peptonophilus</name>
    <dbReference type="NCBI Taxonomy" id="53952"/>
    <lineage>
        <taxon>Archaea</taxon>
        <taxon>Methanobacteriati</taxon>
        <taxon>Methanobacteriota</taxon>
        <taxon>Thermococci</taxon>
        <taxon>Thermococcales</taxon>
        <taxon>Thermococcaceae</taxon>
        <taxon>Thermococcus</taxon>
    </lineage>
</organism>
<name>A0A142CX17_9EURY</name>
<evidence type="ECO:0000313" key="2">
    <source>
        <dbReference type="Proteomes" id="UP000073604"/>
    </source>
</evidence>
<dbReference type="GO" id="GO:0004521">
    <property type="term" value="F:RNA endonuclease activity"/>
    <property type="evidence" value="ECO:0007669"/>
    <property type="project" value="TreeGrafter"/>
</dbReference>
<dbReference type="RefSeq" id="WP_062390542.1">
    <property type="nucleotide sequence ID" value="NZ_CP014750.1"/>
</dbReference>
<dbReference type="EMBL" id="CP014750">
    <property type="protein sequence ID" value="AMQ19319.1"/>
    <property type="molecule type" value="Genomic_DNA"/>
</dbReference>
<dbReference type="Gene3D" id="3.40.50.10890">
    <property type="match status" value="1"/>
</dbReference>